<name>A0A1G2DX74_9BACT</name>
<organism evidence="3 4">
    <name type="scientific">Candidatus Nealsonbacteria bacterium RBG_13_36_15</name>
    <dbReference type="NCBI Taxonomy" id="1801660"/>
    <lineage>
        <taxon>Bacteria</taxon>
        <taxon>Candidatus Nealsoniibacteriota</taxon>
    </lineage>
</organism>
<sequence>MKIVFKKSFFSLLKKKPAFLLVLFFVGLGLLFPLFPAHGQFGWMGDIAESIGEAIGSIIAKFWSAILAAILTPAAIILAWSIDPWFIKIPYTSGAIVDIGWPVTRDLANMFIVLVLVVIGLATALRLEEYQARKTLPNLLLIALLINFTPVILGVIVDFTNIVMNFFLAGLTGSGALADTFLNINASIASSLSGFNFFDPVEFMSFVIKLMVMTLFMIFAAIIFILFALLFIMRRVAIWILVILSPIAFIAYVLPATRGFFRFWWSQFVNWAIIGIFASFFLWLGDHMIGFAAAGSIVGSAGSTNPVTELINDVLPYGIALIFLLIGFFAALSTSAMGSAGVISGARSIGRAAPGAIAGFAGSRAADWGKRRLVESPAARRISRRWSRGESTDLTSEERALPWYKKALKPTLWAKGGSRLAASVTTLTPEEKELSLGQKLKKPTILGKTLVGGVTAPVRVAGKAVGRAGIAVREGAAKDVNRLTKEIEGEHPSPEGKFGILRDPTRTDVEKIAAFNAVVNADQQKALKKMGWTIEEKDKIGKAALRIDHSVFDTFKKAYPKTAIKIAKEFPEEIQEEAGMKFTNEAEEKKYNGNVLNKLIAGAKPDDIKKMAPDSWKDIDVKTAMHEFWDGTQIRAAATAFGKEFVEEFNRGVQIRGEDWYKSHNPKVSTYVHRTTSQELGFQDPIKFTREQVPAPGASLDQRLKMASDEIEWLNKKPTLTLKQTAMKEALAKEVEEIKTEVETIKGSFGTAPRTTPPGKKGRWAGRKY</sequence>
<comment type="caution">
    <text evidence="3">The sequence shown here is derived from an EMBL/GenBank/DDBJ whole genome shotgun (WGS) entry which is preliminary data.</text>
</comment>
<feature type="region of interest" description="Disordered" evidence="1">
    <location>
        <begin position="748"/>
        <end position="769"/>
    </location>
</feature>
<keyword evidence="2" id="KW-0472">Membrane</keyword>
<proteinExistence type="predicted"/>
<evidence type="ECO:0000313" key="4">
    <source>
        <dbReference type="Proteomes" id="UP000176752"/>
    </source>
</evidence>
<reference evidence="3 4" key="1">
    <citation type="journal article" date="2016" name="Nat. Commun.">
        <title>Thousands of microbial genomes shed light on interconnected biogeochemical processes in an aquifer system.</title>
        <authorList>
            <person name="Anantharaman K."/>
            <person name="Brown C.T."/>
            <person name="Hug L.A."/>
            <person name="Sharon I."/>
            <person name="Castelle C.J."/>
            <person name="Probst A.J."/>
            <person name="Thomas B.C."/>
            <person name="Singh A."/>
            <person name="Wilkins M.J."/>
            <person name="Karaoz U."/>
            <person name="Brodie E.L."/>
            <person name="Williams K.H."/>
            <person name="Hubbard S.S."/>
            <person name="Banfield J.F."/>
        </authorList>
    </citation>
    <scope>NUCLEOTIDE SEQUENCE [LARGE SCALE GENOMIC DNA]</scope>
</reference>
<feature type="transmembrane region" description="Helical" evidence="2">
    <location>
        <begin position="55"/>
        <end position="78"/>
    </location>
</feature>
<feature type="transmembrane region" description="Helical" evidence="2">
    <location>
        <begin position="238"/>
        <end position="256"/>
    </location>
</feature>
<evidence type="ECO:0000256" key="2">
    <source>
        <dbReference type="SAM" id="Phobius"/>
    </source>
</evidence>
<dbReference type="STRING" id="1801660.A2Z78_01970"/>
<evidence type="ECO:0000256" key="1">
    <source>
        <dbReference type="SAM" id="MobiDB-lite"/>
    </source>
</evidence>
<evidence type="ECO:0000313" key="3">
    <source>
        <dbReference type="EMBL" id="OGZ17641.1"/>
    </source>
</evidence>
<feature type="compositionally biased region" description="Basic residues" evidence="1">
    <location>
        <begin position="760"/>
        <end position="769"/>
    </location>
</feature>
<keyword evidence="2" id="KW-0812">Transmembrane</keyword>
<protein>
    <submittedName>
        <fullName evidence="3">Uncharacterized protein</fullName>
    </submittedName>
</protein>
<dbReference type="Pfam" id="PF19590">
    <property type="entry name" value="TrbL_3"/>
    <property type="match status" value="1"/>
</dbReference>
<feature type="transmembrane region" description="Helical" evidence="2">
    <location>
        <begin position="210"/>
        <end position="232"/>
    </location>
</feature>
<keyword evidence="2" id="KW-1133">Transmembrane helix</keyword>
<feature type="transmembrane region" description="Helical" evidence="2">
    <location>
        <begin position="268"/>
        <end position="294"/>
    </location>
</feature>
<accession>A0A1G2DX74</accession>
<dbReference type="Proteomes" id="UP000176752">
    <property type="component" value="Unassembled WGS sequence"/>
</dbReference>
<feature type="transmembrane region" description="Helical" evidence="2">
    <location>
        <begin position="107"/>
        <end position="127"/>
    </location>
</feature>
<dbReference type="InterPro" id="IPR045782">
    <property type="entry name" value="TrbL_3"/>
</dbReference>
<feature type="transmembrane region" description="Helical" evidence="2">
    <location>
        <begin position="139"/>
        <end position="168"/>
    </location>
</feature>
<dbReference type="EMBL" id="MHLV01000018">
    <property type="protein sequence ID" value="OGZ17641.1"/>
    <property type="molecule type" value="Genomic_DNA"/>
</dbReference>
<dbReference type="AlphaFoldDB" id="A0A1G2DX74"/>
<feature type="transmembrane region" description="Helical" evidence="2">
    <location>
        <begin position="314"/>
        <end position="332"/>
    </location>
</feature>
<gene>
    <name evidence="3" type="ORF">A2Z78_01970</name>
</gene>